<keyword evidence="2" id="KW-1185">Reference proteome</keyword>
<gene>
    <name evidence="1" type="ORF">WDU99_05465</name>
</gene>
<dbReference type="SUPFAM" id="SSF102405">
    <property type="entry name" value="MCP/YpsA-like"/>
    <property type="match status" value="1"/>
</dbReference>
<organism evidence="1 2">
    <name type="scientific">Microbacterium bandirmense</name>
    <dbReference type="NCBI Taxonomy" id="3122050"/>
    <lineage>
        <taxon>Bacteria</taxon>
        <taxon>Bacillati</taxon>
        <taxon>Actinomycetota</taxon>
        <taxon>Actinomycetes</taxon>
        <taxon>Micrococcales</taxon>
        <taxon>Microbacteriaceae</taxon>
        <taxon>Microbacterium</taxon>
    </lineage>
</organism>
<evidence type="ECO:0000313" key="2">
    <source>
        <dbReference type="Proteomes" id="UP001371224"/>
    </source>
</evidence>
<dbReference type="PANTHER" id="PTHR43393">
    <property type="entry name" value="CYTOKININ RIBOSIDE 5'-MONOPHOSPHATE PHOSPHORIBOHYDROLASE"/>
    <property type="match status" value="1"/>
</dbReference>
<dbReference type="Gene3D" id="3.40.50.450">
    <property type="match status" value="1"/>
</dbReference>
<dbReference type="InterPro" id="IPR052341">
    <property type="entry name" value="LOG_family_nucleotidases"/>
</dbReference>
<comment type="caution">
    <text evidence="1">The sequence shown here is derived from an EMBL/GenBank/DDBJ whole genome shotgun (WGS) entry which is preliminary data.</text>
</comment>
<accession>A0ABU8L9S0</accession>
<evidence type="ECO:0000313" key="1">
    <source>
        <dbReference type="EMBL" id="MEJ1087760.1"/>
    </source>
</evidence>
<reference evidence="1 2" key="1">
    <citation type="submission" date="2024-02" db="EMBL/GenBank/DDBJ databases">
        <authorList>
            <person name="Saticioglu I.B."/>
        </authorList>
    </citation>
    <scope>NUCLEOTIDE SEQUENCE [LARGE SCALE GENOMIC DNA]</scope>
    <source>
        <strain evidence="1 2">Mu-80</strain>
    </source>
</reference>
<protein>
    <submittedName>
        <fullName evidence="1">Rossmann fold nucleotide-binding protein</fullName>
    </submittedName>
</protein>
<sequence length="376" mass="40729">MRRTRGGVVDVDSLEDFDRRLSCGVHALAGWRLRDVDLTRRGRALQAVDVAGALFLGCDLLSDDEESIRARGAVVFPSVPDVPVDTYRTTLYSPRELFGTADYPRSFDATVYAWSQREITRDAALAQALHDHSIGIALESWVSHRRLVGVMGGHSALRGDRTYVDGATLGRMLSQTHTVATGGGPGAMEAVNLGGYLARYDQDALDEAVTMLSAVPSFTPTIGAWAEAAFAVQERFPDGAESLGIPTWHYGHEPPNPFASAVAKYFHNAQREAILLEICAGGIVFLPGAGGTVQEIFQDACENYYADESSIAPMVLVGRRYWTEELPAWPLLRALAKGRPMQNHVHLVETVQEAAALVQEAAALVQERPGGLAADL</sequence>
<dbReference type="PANTHER" id="PTHR43393:SF3">
    <property type="entry name" value="LYSINE DECARBOXYLASE-LIKE PROTEIN"/>
    <property type="match status" value="1"/>
</dbReference>
<proteinExistence type="predicted"/>
<dbReference type="RefSeq" id="WP_337331417.1">
    <property type="nucleotide sequence ID" value="NZ_JBBDGM010000003.1"/>
</dbReference>
<dbReference type="EMBL" id="JBBDGM010000003">
    <property type="protein sequence ID" value="MEJ1087760.1"/>
    <property type="molecule type" value="Genomic_DNA"/>
</dbReference>
<dbReference type="Proteomes" id="UP001371224">
    <property type="component" value="Unassembled WGS sequence"/>
</dbReference>
<name>A0ABU8L9S0_9MICO</name>